<evidence type="ECO:0000256" key="4">
    <source>
        <dbReference type="ARBA" id="ARBA00022729"/>
    </source>
</evidence>
<dbReference type="Pfam" id="PF13531">
    <property type="entry name" value="SBP_bac_11"/>
    <property type="match status" value="1"/>
</dbReference>
<dbReference type="EMBL" id="QXFL01000005">
    <property type="protein sequence ID" value="RIV85075.1"/>
    <property type="molecule type" value="Genomic_DNA"/>
</dbReference>
<dbReference type="GO" id="GO:0030288">
    <property type="term" value="C:outer membrane-bounded periplasmic space"/>
    <property type="evidence" value="ECO:0007669"/>
    <property type="project" value="TreeGrafter"/>
</dbReference>
<evidence type="ECO:0000256" key="7">
    <source>
        <dbReference type="SAM" id="SignalP"/>
    </source>
</evidence>
<feature type="binding site" evidence="6">
    <location>
        <position position="160"/>
    </location>
    <ligand>
        <name>molybdate</name>
        <dbReference type="ChEBI" id="CHEBI:36264"/>
    </ligand>
</feature>
<evidence type="ECO:0000256" key="2">
    <source>
        <dbReference type="ARBA" id="ARBA00022505"/>
    </source>
</evidence>
<feature type="binding site" evidence="6">
    <location>
        <position position="51"/>
    </location>
    <ligand>
        <name>molybdate</name>
        <dbReference type="ChEBI" id="CHEBI:36264"/>
    </ligand>
</feature>
<dbReference type="AlphaFoldDB" id="A0A418NR76"/>
<organism evidence="8 9">
    <name type="scientific">Aurantiacibacter zhengii</name>
    <dbReference type="NCBI Taxonomy" id="2307003"/>
    <lineage>
        <taxon>Bacteria</taxon>
        <taxon>Pseudomonadati</taxon>
        <taxon>Pseudomonadota</taxon>
        <taxon>Alphaproteobacteria</taxon>
        <taxon>Sphingomonadales</taxon>
        <taxon>Erythrobacteraceae</taxon>
        <taxon>Aurantiacibacter</taxon>
    </lineage>
</organism>
<evidence type="ECO:0000256" key="3">
    <source>
        <dbReference type="ARBA" id="ARBA00022723"/>
    </source>
</evidence>
<feature type="signal peptide" evidence="7">
    <location>
        <begin position="1"/>
        <end position="35"/>
    </location>
</feature>
<dbReference type="GO" id="GO:0046872">
    <property type="term" value="F:metal ion binding"/>
    <property type="evidence" value="ECO:0007669"/>
    <property type="project" value="UniProtKB-KW"/>
</dbReference>
<evidence type="ECO:0000256" key="5">
    <source>
        <dbReference type="ARBA" id="ARBA00062515"/>
    </source>
</evidence>
<gene>
    <name evidence="8" type="primary">modA</name>
    <name evidence="8" type="ORF">D2V07_12350</name>
</gene>
<proteinExistence type="inferred from homology"/>
<keyword evidence="2 6" id="KW-0500">Molybdenum</keyword>
<dbReference type="FunFam" id="3.40.190.10:FF:000035">
    <property type="entry name" value="Molybdate ABC transporter substrate-binding protein"/>
    <property type="match status" value="1"/>
</dbReference>
<evidence type="ECO:0000256" key="6">
    <source>
        <dbReference type="PIRSR" id="PIRSR004846-1"/>
    </source>
</evidence>
<evidence type="ECO:0000313" key="9">
    <source>
        <dbReference type="Proteomes" id="UP000286576"/>
    </source>
</evidence>
<dbReference type="Proteomes" id="UP000286576">
    <property type="component" value="Unassembled WGS sequence"/>
</dbReference>
<protein>
    <submittedName>
        <fullName evidence="8">Molybdate ABC transporter substrate-binding protein</fullName>
    </submittedName>
</protein>
<name>A0A418NR76_9SPHN</name>
<keyword evidence="3 6" id="KW-0479">Metal-binding</keyword>
<reference evidence="8 9" key="1">
    <citation type="submission" date="2018-08" db="EMBL/GenBank/DDBJ databases">
        <title>Erythrobacter zhengii sp.nov., a bacterium isolated from deep-sea sediment.</title>
        <authorList>
            <person name="Fang C."/>
            <person name="Wu Y.-H."/>
            <person name="Sun C."/>
            <person name="Wang H."/>
            <person name="Cheng H."/>
            <person name="Meng F.-X."/>
            <person name="Wang C.-S."/>
            <person name="Xu X.-W."/>
        </authorList>
    </citation>
    <scope>NUCLEOTIDE SEQUENCE [LARGE SCALE GENOMIC DNA]</scope>
    <source>
        <strain evidence="8 9">V18</strain>
    </source>
</reference>
<dbReference type="PANTHER" id="PTHR30632">
    <property type="entry name" value="MOLYBDATE-BINDING PERIPLASMIC PROTEIN"/>
    <property type="match status" value="1"/>
</dbReference>
<dbReference type="NCBIfam" id="TIGR01256">
    <property type="entry name" value="modA"/>
    <property type="match status" value="1"/>
</dbReference>
<dbReference type="PANTHER" id="PTHR30632:SF17">
    <property type="entry name" value="MOLYBDATE-BINDING PROTEIN MODA"/>
    <property type="match status" value="1"/>
</dbReference>
<dbReference type="PIRSF" id="PIRSF004846">
    <property type="entry name" value="ModA"/>
    <property type="match status" value="1"/>
</dbReference>
<accession>A0A418NR76</accession>
<feature type="binding site" evidence="6">
    <location>
        <position position="78"/>
    </location>
    <ligand>
        <name>molybdate</name>
        <dbReference type="ChEBI" id="CHEBI:36264"/>
    </ligand>
</feature>
<sequence>MWTGIAARITARPMTFSVKLLQWLFALFAASLVAACGDAPARGPVVLAPASMQEALGEVAGAWAAQGNAPPVLSFAGTQVQARQLAQGAPADVIVTADEEWMDWLETRALIEPASRRTVAANGLALVSVKAFGPDDTIASRLLALGDGRLALADPQSVPAGRYARAALENMGLWDAVAARVVPAENVRAALALVESGEAALGIVYRTDAEASPRVASMTFDFRDVPEIYYPAALVAGAAHPRRQAFLDFLSTPAAQEILATYRFVPVEQAP</sequence>
<keyword evidence="9" id="KW-1185">Reference proteome</keyword>
<feature type="chain" id="PRO_5019057344" evidence="7">
    <location>
        <begin position="36"/>
        <end position="271"/>
    </location>
</feature>
<feature type="binding site" evidence="6">
    <location>
        <position position="205"/>
    </location>
    <ligand>
        <name>molybdate</name>
        <dbReference type="ChEBI" id="CHEBI:36264"/>
    </ligand>
</feature>
<dbReference type="SUPFAM" id="SSF53850">
    <property type="entry name" value="Periplasmic binding protein-like II"/>
    <property type="match status" value="1"/>
</dbReference>
<comment type="subunit">
    <text evidence="5">The complex is composed of two ATP-binding proteins (ModC), two transmembrane proteins (ModB) and a solute-binding protein (ModA).</text>
</comment>
<evidence type="ECO:0000313" key="8">
    <source>
        <dbReference type="EMBL" id="RIV85075.1"/>
    </source>
</evidence>
<dbReference type="GO" id="GO:0030973">
    <property type="term" value="F:molybdate ion binding"/>
    <property type="evidence" value="ECO:0007669"/>
    <property type="project" value="TreeGrafter"/>
</dbReference>
<evidence type="ECO:0000256" key="1">
    <source>
        <dbReference type="ARBA" id="ARBA00009175"/>
    </source>
</evidence>
<dbReference type="InterPro" id="IPR050682">
    <property type="entry name" value="ModA/WtpA"/>
</dbReference>
<feature type="binding site" evidence="6">
    <location>
        <position position="187"/>
    </location>
    <ligand>
        <name>molybdate</name>
        <dbReference type="ChEBI" id="CHEBI:36264"/>
    </ligand>
</feature>
<comment type="caution">
    <text evidence="8">The sequence shown here is derived from an EMBL/GenBank/DDBJ whole genome shotgun (WGS) entry which is preliminary data.</text>
</comment>
<comment type="similarity">
    <text evidence="1">Belongs to the bacterial solute-binding protein ModA family.</text>
</comment>
<dbReference type="InterPro" id="IPR005950">
    <property type="entry name" value="ModA"/>
</dbReference>
<dbReference type="GO" id="GO:0015689">
    <property type="term" value="P:molybdate ion transport"/>
    <property type="evidence" value="ECO:0007669"/>
    <property type="project" value="InterPro"/>
</dbReference>
<dbReference type="GO" id="GO:1901359">
    <property type="term" value="F:tungstate binding"/>
    <property type="evidence" value="ECO:0007669"/>
    <property type="project" value="UniProtKB-ARBA"/>
</dbReference>
<keyword evidence="4 7" id="KW-0732">Signal</keyword>
<dbReference type="Gene3D" id="3.40.190.10">
    <property type="entry name" value="Periplasmic binding protein-like II"/>
    <property type="match status" value="2"/>
</dbReference>